<dbReference type="PANTHER" id="PTHR10366:SF562">
    <property type="entry name" value="ALDEHYDE REDUCTASE II (AFU_ORTHOLOGUE AFUA_1G11360)"/>
    <property type="match status" value="1"/>
</dbReference>
<feature type="transmembrane region" description="Helical" evidence="3">
    <location>
        <begin position="12"/>
        <end position="36"/>
    </location>
</feature>
<dbReference type="GO" id="GO:0016616">
    <property type="term" value="F:oxidoreductase activity, acting on the CH-OH group of donors, NAD or NADP as acceptor"/>
    <property type="evidence" value="ECO:0007669"/>
    <property type="project" value="TreeGrafter"/>
</dbReference>
<dbReference type="Proteomes" id="UP001265746">
    <property type="component" value="Unassembled WGS sequence"/>
</dbReference>
<accession>A0AAD9VZW7</accession>
<feature type="domain" description="NAD-dependent epimerase/dehydratase" evidence="4">
    <location>
        <begin position="12"/>
        <end position="279"/>
    </location>
</feature>
<reference evidence="5" key="1">
    <citation type="submission" date="2023-06" db="EMBL/GenBank/DDBJ databases">
        <authorList>
            <person name="Noh H."/>
        </authorList>
    </citation>
    <scope>NUCLEOTIDE SEQUENCE</scope>
    <source>
        <strain evidence="5">DUCC20226</strain>
    </source>
</reference>
<keyword evidence="6" id="KW-1185">Reference proteome</keyword>
<evidence type="ECO:0000256" key="3">
    <source>
        <dbReference type="SAM" id="Phobius"/>
    </source>
</evidence>
<comment type="similarity">
    <text evidence="2">Belongs to the NAD(P)-dependent epimerase/dehydratase family. Dihydroflavonol-4-reductase subfamily.</text>
</comment>
<gene>
    <name evidence="5" type="ORF">N8I77_010941</name>
</gene>
<name>A0AAD9VZW7_PHOAM</name>
<evidence type="ECO:0000259" key="4">
    <source>
        <dbReference type="Pfam" id="PF01370"/>
    </source>
</evidence>
<keyword evidence="3" id="KW-1133">Transmembrane helix</keyword>
<keyword evidence="3" id="KW-0472">Membrane</keyword>
<dbReference type="Gene3D" id="3.40.50.720">
    <property type="entry name" value="NAD(P)-binding Rossmann-like Domain"/>
    <property type="match status" value="1"/>
</dbReference>
<dbReference type="PANTHER" id="PTHR10366">
    <property type="entry name" value="NAD DEPENDENT EPIMERASE/DEHYDRATASE"/>
    <property type="match status" value="1"/>
</dbReference>
<dbReference type="InterPro" id="IPR036291">
    <property type="entry name" value="NAD(P)-bd_dom_sf"/>
</dbReference>
<evidence type="ECO:0000313" key="5">
    <source>
        <dbReference type="EMBL" id="KAK2601494.1"/>
    </source>
</evidence>
<sequence>MSAISRQAKGLVVVTGANGFIAGHVILSLLSSGYAVRGTVRSLERCQHLQSVESPLHPYLLQGFFSLTEVTDLTDLTSPTEVAAAFADATAVAHLAQPVSFNTDAEYVVGTAVRGTQTALEAAAQIKSVKSFVLMSSISAVRMLVSNPAPPGHVITADEWDDADLKVKALQAEGKPLPGPLVYAASKAAGERALWEFVKLNKPGFATTAINPVFVAGPSAVPPRTATDISGTTKFIFDLLAGKDLPPPERLVGYGAYVDVRDVARLVSFAIGHSEVADGHRFLAVSSWVHPQGVVDVLRKAYPDRHHIIQEGTPGEGYINGFGFPHSAPKFDTATAVKASGEGWIPFEDTILAAAQAYKGLL</sequence>
<keyword evidence="3" id="KW-0812">Transmembrane</keyword>
<dbReference type="InterPro" id="IPR050425">
    <property type="entry name" value="NAD(P)_dehydrat-like"/>
</dbReference>
<dbReference type="Pfam" id="PF01370">
    <property type="entry name" value="Epimerase"/>
    <property type="match status" value="1"/>
</dbReference>
<dbReference type="AlphaFoldDB" id="A0AAD9VZW7"/>
<comment type="caution">
    <text evidence="5">The sequence shown here is derived from an EMBL/GenBank/DDBJ whole genome shotgun (WGS) entry which is preliminary data.</text>
</comment>
<proteinExistence type="inferred from homology"/>
<dbReference type="SUPFAM" id="SSF51735">
    <property type="entry name" value="NAD(P)-binding Rossmann-fold domains"/>
    <property type="match status" value="1"/>
</dbReference>
<organism evidence="5 6">
    <name type="scientific">Phomopsis amygdali</name>
    <name type="common">Fusicoccum amygdali</name>
    <dbReference type="NCBI Taxonomy" id="1214568"/>
    <lineage>
        <taxon>Eukaryota</taxon>
        <taxon>Fungi</taxon>
        <taxon>Dikarya</taxon>
        <taxon>Ascomycota</taxon>
        <taxon>Pezizomycotina</taxon>
        <taxon>Sordariomycetes</taxon>
        <taxon>Sordariomycetidae</taxon>
        <taxon>Diaporthales</taxon>
        <taxon>Diaporthaceae</taxon>
        <taxon>Diaporthe</taxon>
    </lineage>
</organism>
<evidence type="ECO:0000256" key="2">
    <source>
        <dbReference type="ARBA" id="ARBA00023445"/>
    </source>
</evidence>
<evidence type="ECO:0000256" key="1">
    <source>
        <dbReference type="ARBA" id="ARBA00023002"/>
    </source>
</evidence>
<dbReference type="InterPro" id="IPR001509">
    <property type="entry name" value="Epimerase_deHydtase"/>
</dbReference>
<protein>
    <recommendedName>
        <fullName evidence="4">NAD-dependent epimerase/dehydratase domain-containing protein</fullName>
    </recommendedName>
</protein>
<evidence type="ECO:0000313" key="6">
    <source>
        <dbReference type="Proteomes" id="UP001265746"/>
    </source>
</evidence>
<keyword evidence="1" id="KW-0560">Oxidoreductase</keyword>
<dbReference type="EMBL" id="JAUJFL010000006">
    <property type="protein sequence ID" value="KAK2601494.1"/>
    <property type="molecule type" value="Genomic_DNA"/>
</dbReference>